<dbReference type="PANTHER" id="PTHR46714">
    <property type="entry name" value="TRANSCRIPTIONAL ACTIVATOR HAC1"/>
    <property type="match status" value="1"/>
</dbReference>
<evidence type="ECO:0000313" key="11">
    <source>
        <dbReference type="Proteomes" id="UP000016922"/>
    </source>
</evidence>
<proteinExistence type="inferred from homology"/>
<evidence type="ECO:0000256" key="4">
    <source>
        <dbReference type="ARBA" id="ARBA00023125"/>
    </source>
</evidence>
<dbReference type="Proteomes" id="UP000016922">
    <property type="component" value="Unassembled WGS sequence"/>
</dbReference>
<dbReference type="KEGG" id="glz:GLAREA_11079"/>
<dbReference type="GO" id="GO:0000981">
    <property type="term" value="F:DNA-binding transcription factor activity, RNA polymerase II-specific"/>
    <property type="evidence" value="ECO:0007669"/>
    <property type="project" value="InterPro"/>
</dbReference>
<dbReference type="HOGENOM" id="CLU_025882_0_0_1"/>
<keyword evidence="7" id="KW-0539">Nucleus</keyword>
<feature type="domain" description="BZIP" evidence="9">
    <location>
        <begin position="109"/>
        <end position="172"/>
    </location>
</feature>
<keyword evidence="11" id="KW-1185">Reference proteome</keyword>
<dbReference type="eggNOG" id="ENOG502S526">
    <property type="taxonomic scope" value="Eukaryota"/>
</dbReference>
<dbReference type="InterPro" id="IPR044280">
    <property type="entry name" value="Hac1/HY5"/>
</dbReference>
<feature type="region of interest" description="Disordered" evidence="8">
    <location>
        <begin position="1"/>
        <end position="136"/>
    </location>
</feature>
<evidence type="ECO:0000256" key="2">
    <source>
        <dbReference type="ARBA" id="ARBA00007163"/>
    </source>
</evidence>
<dbReference type="InterPro" id="IPR046347">
    <property type="entry name" value="bZIP_sf"/>
</dbReference>
<evidence type="ECO:0000259" key="9">
    <source>
        <dbReference type="PROSITE" id="PS50217"/>
    </source>
</evidence>
<evidence type="ECO:0000256" key="3">
    <source>
        <dbReference type="ARBA" id="ARBA00023015"/>
    </source>
</evidence>
<dbReference type="RefSeq" id="XP_008077459.1">
    <property type="nucleotide sequence ID" value="XM_008079268.1"/>
</dbReference>
<gene>
    <name evidence="10" type="ORF">GLAREA_11079</name>
</gene>
<evidence type="ECO:0000256" key="8">
    <source>
        <dbReference type="SAM" id="MobiDB-lite"/>
    </source>
</evidence>
<feature type="region of interest" description="Disordered" evidence="8">
    <location>
        <begin position="234"/>
        <end position="253"/>
    </location>
</feature>
<dbReference type="GO" id="GO:0005634">
    <property type="term" value="C:nucleus"/>
    <property type="evidence" value="ECO:0007669"/>
    <property type="project" value="UniProtKB-SubCell"/>
</dbReference>
<dbReference type="SUPFAM" id="SSF57959">
    <property type="entry name" value="Leucine zipper domain"/>
    <property type="match status" value="1"/>
</dbReference>
<comment type="subcellular location">
    <subcellularLocation>
        <location evidence="1">Nucleus</location>
    </subcellularLocation>
</comment>
<sequence length="501" mass="55805">MSTQPHIKFEHSPADSLADSFASTPGTQYTSLFDSNTMDDSMDSVMTPQSYEGEDSMFGGSVRGESVLEDTPAPEKKPVKKRKSWGQQLPEPKTNLPPRKRAKTEDEKEQRRVERVLRNRRAAQSSRERKRQEVEALEAEKRQIERRNQDLEMRLAHQQEQILSLQQALQNATGNKMHVFGSPAASPAQELRRAPSPVTFSQELFSSRDPHNSAISTQSISDLQAAVQTVNPASLSPEMRPVADSSNASSSDMTQHPAAMLCDLQCQSGEQRPWMVSTTATTSVVYQTLVALILTSQAISKILQPMNQIYNTLTTASSLSPTTSNLTMIIWLVTMAPTTRSTSTSSSSTTTHTRPRCGLRIRMLRRLLACSPNLARPLMDATMAAMRSASEQQLIHDCLSDVDVSVRREDGNSPSVERLMTLLWTIHVIEKERTQKTTKLDAATEVRQACDRLDMFRPENDVSFSSSTSGTENGMDGLREEHEALGKKSLADWRMAFTKRS</sequence>
<evidence type="ECO:0000256" key="7">
    <source>
        <dbReference type="ARBA" id="ARBA00023242"/>
    </source>
</evidence>
<reference evidence="10 11" key="1">
    <citation type="journal article" date="2013" name="BMC Genomics">
        <title>Genomics-driven discovery of the pneumocandin biosynthetic gene cluster in the fungus Glarea lozoyensis.</title>
        <authorList>
            <person name="Chen L."/>
            <person name="Yue Q."/>
            <person name="Zhang X."/>
            <person name="Xiang M."/>
            <person name="Wang C."/>
            <person name="Li S."/>
            <person name="Che Y."/>
            <person name="Ortiz-Lopez F.J."/>
            <person name="Bills G.F."/>
            <person name="Liu X."/>
            <person name="An Z."/>
        </authorList>
    </citation>
    <scope>NUCLEOTIDE SEQUENCE [LARGE SCALE GENOMIC DNA]</scope>
    <source>
        <strain evidence="11">ATCC 20868 / MF5171</strain>
    </source>
</reference>
<evidence type="ECO:0000256" key="6">
    <source>
        <dbReference type="ARBA" id="ARBA00023230"/>
    </source>
</evidence>
<feature type="compositionally biased region" description="Polar residues" evidence="8">
    <location>
        <begin position="21"/>
        <end position="50"/>
    </location>
</feature>
<dbReference type="EMBL" id="KE145354">
    <property type="protein sequence ID" value="EPE35380.1"/>
    <property type="molecule type" value="Genomic_DNA"/>
</dbReference>
<feature type="compositionally biased region" description="Polar residues" evidence="8">
    <location>
        <begin position="244"/>
        <end position="253"/>
    </location>
</feature>
<dbReference type="OrthoDB" id="674948at2759"/>
<evidence type="ECO:0000256" key="5">
    <source>
        <dbReference type="ARBA" id="ARBA00023163"/>
    </source>
</evidence>
<dbReference type="AlphaFoldDB" id="S3DCE1"/>
<dbReference type="STRING" id="1116229.S3DCE1"/>
<name>S3DCE1_GLAL2</name>
<organism evidence="10 11">
    <name type="scientific">Glarea lozoyensis (strain ATCC 20868 / MF5171)</name>
    <dbReference type="NCBI Taxonomy" id="1116229"/>
    <lineage>
        <taxon>Eukaryota</taxon>
        <taxon>Fungi</taxon>
        <taxon>Dikarya</taxon>
        <taxon>Ascomycota</taxon>
        <taxon>Pezizomycotina</taxon>
        <taxon>Leotiomycetes</taxon>
        <taxon>Helotiales</taxon>
        <taxon>Helotiaceae</taxon>
        <taxon>Glarea</taxon>
    </lineage>
</organism>
<dbReference type="GO" id="GO:0003677">
    <property type="term" value="F:DNA binding"/>
    <property type="evidence" value="ECO:0007669"/>
    <property type="project" value="UniProtKB-KW"/>
</dbReference>
<keyword evidence="4" id="KW-0238">DNA-binding</keyword>
<evidence type="ECO:0000256" key="1">
    <source>
        <dbReference type="ARBA" id="ARBA00004123"/>
    </source>
</evidence>
<dbReference type="Pfam" id="PF07716">
    <property type="entry name" value="bZIP_2"/>
    <property type="match status" value="1"/>
</dbReference>
<dbReference type="GO" id="GO:0045944">
    <property type="term" value="P:positive regulation of transcription by RNA polymerase II"/>
    <property type="evidence" value="ECO:0007669"/>
    <property type="project" value="InterPro"/>
</dbReference>
<protein>
    <recommendedName>
        <fullName evidence="9">BZIP domain-containing protein</fullName>
    </recommendedName>
</protein>
<dbReference type="SMART" id="SM00338">
    <property type="entry name" value="BRLZ"/>
    <property type="match status" value="1"/>
</dbReference>
<dbReference type="PROSITE" id="PS50217">
    <property type="entry name" value="BZIP"/>
    <property type="match status" value="1"/>
</dbReference>
<feature type="compositionally biased region" description="Basic and acidic residues" evidence="8">
    <location>
        <begin position="103"/>
        <end position="117"/>
    </location>
</feature>
<dbReference type="GO" id="GO:0006986">
    <property type="term" value="P:response to unfolded protein"/>
    <property type="evidence" value="ECO:0007669"/>
    <property type="project" value="UniProtKB-KW"/>
</dbReference>
<dbReference type="PANTHER" id="PTHR46714:SF6">
    <property type="entry name" value="TRANSCRIPTIONAL ACTIVATOR HAC1"/>
    <property type="match status" value="1"/>
</dbReference>
<keyword evidence="6" id="KW-0834">Unfolded protein response</keyword>
<evidence type="ECO:0000313" key="10">
    <source>
        <dbReference type="EMBL" id="EPE35380.1"/>
    </source>
</evidence>
<keyword evidence="5" id="KW-0804">Transcription</keyword>
<accession>S3DCE1</accession>
<dbReference type="GeneID" id="19470121"/>
<comment type="similarity">
    <text evidence="2">Belongs to the bZIP family.</text>
</comment>
<keyword evidence="3" id="KW-0805">Transcription regulation</keyword>
<dbReference type="Gene3D" id="1.20.5.170">
    <property type="match status" value="1"/>
</dbReference>
<feature type="compositionally biased region" description="Basic and acidic residues" evidence="8">
    <location>
        <begin position="126"/>
        <end position="136"/>
    </location>
</feature>
<dbReference type="InterPro" id="IPR004827">
    <property type="entry name" value="bZIP"/>
</dbReference>